<gene>
    <name evidence="2" type="ORF">CEXT_613471</name>
</gene>
<sequence length="82" mass="9123">MKKKETNKFIETREGSRSRVPRGKRMLKKLGWNRGWGSRREAPANHKRTRGGRLRAAFPSQASDVGPPGANAASAQCTFDVN</sequence>
<evidence type="ECO:0000313" key="2">
    <source>
        <dbReference type="EMBL" id="GIY18012.1"/>
    </source>
</evidence>
<dbReference type="Proteomes" id="UP001054945">
    <property type="component" value="Unassembled WGS sequence"/>
</dbReference>
<feature type="compositionally biased region" description="Basic and acidic residues" evidence="1">
    <location>
        <begin position="1"/>
        <end position="17"/>
    </location>
</feature>
<name>A0AAV4RD32_CAEEX</name>
<feature type="compositionally biased region" description="Polar residues" evidence="1">
    <location>
        <begin position="73"/>
        <end position="82"/>
    </location>
</feature>
<dbReference type="EMBL" id="BPLR01007571">
    <property type="protein sequence ID" value="GIY18012.1"/>
    <property type="molecule type" value="Genomic_DNA"/>
</dbReference>
<comment type="caution">
    <text evidence="2">The sequence shown here is derived from an EMBL/GenBank/DDBJ whole genome shotgun (WGS) entry which is preliminary data.</text>
</comment>
<reference evidence="2 3" key="1">
    <citation type="submission" date="2021-06" db="EMBL/GenBank/DDBJ databases">
        <title>Caerostris extrusa draft genome.</title>
        <authorList>
            <person name="Kono N."/>
            <person name="Arakawa K."/>
        </authorList>
    </citation>
    <scope>NUCLEOTIDE SEQUENCE [LARGE SCALE GENOMIC DNA]</scope>
</reference>
<feature type="region of interest" description="Disordered" evidence="1">
    <location>
        <begin position="1"/>
        <end position="82"/>
    </location>
</feature>
<protein>
    <submittedName>
        <fullName evidence="2">Uncharacterized protein</fullName>
    </submittedName>
</protein>
<evidence type="ECO:0000313" key="3">
    <source>
        <dbReference type="Proteomes" id="UP001054945"/>
    </source>
</evidence>
<evidence type="ECO:0000256" key="1">
    <source>
        <dbReference type="SAM" id="MobiDB-lite"/>
    </source>
</evidence>
<organism evidence="2 3">
    <name type="scientific">Caerostris extrusa</name>
    <name type="common">Bark spider</name>
    <name type="synonym">Caerostris bankana</name>
    <dbReference type="NCBI Taxonomy" id="172846"/>
    <lineage>
        <taxon>Eukaryota</taxon>
        <taxon>Metazoa</taxon>
        <taxon>Ecdysozoa</taxon>
        <taxon>Arthropoda</taxon>
        <taxon>Chelicerata</taxon>
        <taxon>Arachnida</taxon>
        <taxon>Araneae</taxon>
        <taxon>Araneomorphae</taxon>
        <taxon>Entelegynae</taxon>
        <taxon>Araneoidea</taxon>
        <taxon>Araneidae</taxon>
        <taxon>Caerostris</taxon>
    </lineage>
</organism>
<accession>A0AAV4RD32</accession>
<feature type="compositionally biased region" description="Basic residues" evidence="1">
    <location>
        <begin position="19"/>
        <end position="28"/>
    </location>
</feature>
<proteinExistence type="predicted"/>
<keyword evidence="3" id="KW-1185">Reference proteome</keyword>
<dbReference type="AlphaFoldDB" id="A0AAV4RD32"/>